<proteinExistence type="predicted"/>
<dbReference type="PANTHER" id="PTHR31973:SF187">
    <property type="entry name" value="MUTATOR TRANSPOSASE MUDRA PROTEIN"/>
    <property type="match status" value="1"/>
</dbReference>
<dbReference type="AlphaFoldDB" id="A0A834XBY2"/>
<dbReference type="Proteomes" id="UP000634136">
    <property type="component" value="Unassembled WGS sequence"/>
</dbReference>
<name>A0A834XBY2_9FABA</name>
<reference evidence="1" key="1">
    <citation type="submission" date="2020-09" db="EMBL/GenBank/DDBJ databases">
        <title>Genome-Enabled Discovery of Anthraquinone Biosynthesis in Senna tora.</title>
        <authorList>
            <person name="Kang S.-H."/>
            <person name="Pandey R.P."/>
            <person name="Lee C.-M."/>
            <person name="Sim J.-S."/>
            <person name="Jeong J.-T."/>
            <person name="Choi B.-S."/>
            <person name="Jung M."/>
            <person name="Ginzburg D."/>
            <person name="Zhao K."/>
            <person name="Won S.Y."/>
            <person name="Oh T.-J."/>
            <person name="Yu Y."/>
            <person name="Kim N.-H."/>
            <person name="Lee O.R."/>
            <person name="Lee T.-H."/>
            <person name="Bashyal P."/>
            <person name="Kim T.-S."/>
            <person name="Lee W.-H."/>
            <person name="Kawkins C."/>
            <person name="Kim C.-K."/>
            <person name="Kim J.S."/>
            <person name="Ahn B.O."/>
            <person name="Rhee S.Y."/>
            <person name="Sohng J.K."/>
        </authorList>
    </citation>
    <scope>NUCLEOTIDE SEQUENCE</scope>
    <source>
        <tissue evidence="1">Leaf</tissue>
    </source>
</reference>
<organism evidence="1 2">
    <name type="scientific">Senna tora</name>
    <dbReference type="NCBI Taxonomy" id="362788"/>
    <lineage>
        <taxon>Eukaryota</taxon>
        <taxon>Viridiplantae</taxon>
        <taxon>Streptophyta</taxon>
        <taxon>Embryophyta</taxon>
        <taxon>Tracheophyta</taxon>
        <taxon>Spermatophyta</taxon>
        <taxon>Magnoliopsida</taxon>
        <taxon>eudicotyledons</taxon>
        <taxon>Gunneridae</taxon>
        <taxon>Pentapetalae</taxon>
        <taxon>rosids</taxon>
        <taxon>fabids</taxon>
        <taxon>Fabales</taxon>
        <taxon>Fabaceae</taxon>
        <taxon>Caesalpinioideae</taxon>
        <taxon>Cassia clade</taxon>
        <taxon>Senna</taxon>
    </lineage>
</organism>
<accession>A0A834XBY2</accession>
<sequence length="161" mass="18595">MIMCSWANDTQTFQVKTFNDKHTCSMRMTAQQASSKWLAVKMLPFLRSNSKLDGNDIITYIQETFSLIVTPTKAYRACRRGKIIMEGSEKDKYKRLRDYAWEILRSNPGSTCKIGVHRISPTLPPTLNRSTTMQEFKCNMSNLKEFNKKAGEFLSRIPPKQ</sequence>
<dbReference type="PANTHER" id="PTHR31973">
    <property type="entry name" value="POLYPROTEIN, PUTATIVE-RELATED"/>
    <property type="match status" value="1"/>
</dbReference>
<gene>
    <name evidence="1" type="ORF">G2W53_003925</name>
</gene>
<dbReference type="EMBL" id="JAAIUW010000002">
    <property type="protein sequence ID" value="KAF7841627.1"/>
    <property type="molecule type" value="Genomic_DNA"/>
</dbReference>
<evidence type="ECO:0000313" key="1">
    <source>
        <dbReference type="EMBL" id="KAF7841627.1"/>
    </source>
</evidence>
<keyword evidence="2" id="KW-1185">Reference proteome</keyword>
<protein>
    <submittedName>
        <fullName evidence="1">Uncharacterized protein</fullName>
    </submittedName>
</protein>
<comment type="caution">
    <text evidence="1">The sequence shown here is derived from an EMBL/GenBank/DDBJ whole genome shotgun (WGS) entry which is preliminary data.</text>
</comment>
<evidence type="ECO:0000313" key="2">
    <source>
        <dbReference type="Proteomes" id="UP000634136"/>
    </source>
</evidence>
<dbReference type="OrthoDB" id="1746950at2759"/>